<reference evidence="3 4" key="1">
    <citation type="submission" date="2024-04" db="EMBL/GenBank/DDBJ databases">
        <title>Tritrichomonas musculus Genome.</title>
        <authorList>
            <person name="Alves-Ferreira E."/>
            <person name="Grigg M."/>
            <person name="Lorenzi H."/>
            <person name="Galac M."/>
        </authorList>
    </citation>
    <scope>NUCLEOTIDE SEQUENCE [LARGE SCALE GENOMIC DNA]</scope>
    <source>
        <strain evidence="3 4">EAF2021</strain>
    </source>
</reference>
<evidence type="ECO:0000256" key="1">
    <source>
        <dbReference type="SAM" id="MobiDB-lite"/>
    </source>
</evidence>
<feature type="region of interest" description="Disordered" evidence="1">
    <location>
        <begin position="137"/>
        <end position="159"/>
    </location>
</feature>
<evidence type="ECO:0000313" key="3">
    <source>
        <dbReference type="EMBL" id="KAK8892851.1"/>
    </source>
</evidence>
<feature type="domain" description="C2" evidence="2">
    <location>
        <begin position="250"/>
        <end position="372"/>
    </location>
</feature>
<evidence type="ECO:0000313" key="4">
    <source>
        <dbReference type="Proteomes" id="UP001470230"/>
    </source>
</evidence>
<dbReference type="SUPFAM" id="SSF49562">
    <property type="entry name" value="C2 domain (Calcium/lipid-binding domain, CaLB)"/>
    <property type="match status" value="2"/>
</dbReference>
<sequence>MATVSPRPCKLIVHIIKGENLLKMDENSSDPYVSLEMKDQPNDYVYKSKTVDHNNVNPVWNQTFEYQINDWNTEVLLINLYDEDLKNDQPMMDQLEFPVKQWPIESHIDFEQDIKLNGENAGKLFFRFEVLEPNNNQEEQIQEREVQESQNKNDEPVEHQRKANKRIFSLGNFSSDYSTDFTGYSDFEQSLSEMRSSEEVFHQEHQNVHKENEQPNIQNRNIDLADGKPSRVSDSILGRNVHNENEQPNIQNRDIDLADGKPSKVSDSIVGKIVKANGIPKTDSKGSNTYVVLTVVPKSGKMKNGDKVKTDVQRCTQDPIWNKEFDFQFATLDDSLRIEIFEIQRILGDKCIACCEVFLKDLKENQPITQTFKLTRPPKTPKIVKKVVDFGTITLSLTHNVQYK</sequence>
<name>A0ABR2KQ50_9EUKA</name>
<gene>
    <name evidence="3" type="ORF">M9Y10_030102</name>
</gene>
<comment type="caution">
    <text evidence="3">The sequence shown here is derived from an EMBL/GenBank/DDBJ whole genome shotgun (WGS) entry which is preliminary data.</text>
</comment>
<organism evidence="3 4">
    <name type="scientific">Tritrichomonas musculus</name>
    <dbReference type="NCBI Taxonomy" id="1915356"/>
    <lineage>
        <taxon>Eukaryota</taxon>
        <taxon>Metamonada</taxon>
        <taxon>Parabasalia</taxon>
        <taxon>Tritrichomonadida</taxon>
        <taxon>Tritrichomonadidae</taxon>
        <taxon>Tritrichomonas</taxon>
    </lineage>
</organism>
<proteinExistence type="predicted"/>
<accession>A0ABR2KQ50</accession>
<dbReference type="PANTHER" id="PTHR10774:SF190">
    <property type="entry name" value="C2 CALCIUM_LIPID-BINDING ENDONUCLEASE_EXONUCLEASE_PHOSPHATASE-RELATED"/>
    <property type="match status" value="1"/>
</dbReference>
<protein>
    <recommendedName>
        <fullName evidence="2">C2 domain-containing protein</fullName>
    </recommendedName>
</protein>
<keyword evidence="4" id="KW-1185">Reference proteome</keyword>
<dbReference type="EMBL" id="JAPFFF010000004">
    <property type="protein sequence ID" value="KAK8892851.1"/>
    <property type="molecule type" value="Genomic_DNA"/>
</dbReference>
<dbReference type="InterPro" id="IPR045050">
    <property type="entry name" value="Synaptotagmin_plant"/>
</dbReference>
<evidence type="ECO:0000259" key="2">
    <source>
        <dbReference type="PROSITE" id="PS50004"/>
    </source>
</evidence>
<dbReference type="InterPro" id="IPR000008">
    <property type="entry name" value="C2_dom"/>
</dbReference>
<dbReference type="InterPro" id="IPR035892">
    <property type="entry name" value="C2_domain_sf"/>
</dbReference>
<dbReference type="PROSITE" id="PS50004">
    <property type="entry name" value="C2"/>
    <property type="match status" value="2"/>
</dbReference>
<dbReference type="PANTHER" id="PTHR10774">
    <property type="entry name" value="EXTENDED SYNAPTOTAGMIN-RELATED"/>
    <property type="match status" value="1"/>
</dbReference>
<feature type="domain" description="C2" evidence="2">
    <location>
        <begin position="1"/>
        <end position="112"/>
    </location>
</feature>
<feature type="compositionally biased region" description="Basic and acidic residues" evidence="1">
    <location>
        <begin position="141"/>
        <end position="159"/>
    </location>
</feature>
<dbReference type="Proteomes" id="UP001470230">
    <property type="component" value="Unassembled WGS sequence"/>
</dbReference>
<dbReference type="Gene3D" id="2.60.40.150">
    <property type="entry name" value="C2 domain"/>
    <property type="match status" value="2"/>
</dbReference>
<dbReference type="PRINTS" id="PR00360">
    <property type="entry name" value="C2DOMAIN"/>
</dbReference>
<dbReference type="Pfam" id="PF00168">
    <property type="entry name" value="C2"/>
    <property type="match status" value="2"/>
</dbReference>
<dbReference type="CDD" id="cd00030">
    <property type="entry name" value="C2"/>
    <property type="match status" value="2"/>
</dbReference>
<dbReference type="SMART" id="SM00239">
    <property type="entry name" value="C2"/>
    <property type="match status" value="2"/>
</dbReference>